<dbReference type="GO" id="GO:0046872">
    <property type="term" value="F:metal ion binding"/>
    <property type="evidence" value="ECO:0007669"/>
    <property type="project" value="UniProtKB-KW"/>
</dbReference>
<comment type="subunit">
    <text evidence="7">Monomer.</text>
</comment>
<gene>
    <name evidence="7 9" type="primary">gloB</name>
    <name evidence="9" type="ORF">QJ522_19415</name>
</gene>
<dbReference type="InterPro" id="IPR036866">
    <property type="entry name" value="RibonucZ/Hydroxyglut_hydro"/>
</dbReference>
<accession>A0AAW6U2W3</accession>
<dbReference type="Gene3D" id="3.60.15.10">
    <property type="entry name" value="Ribonuclease Z/Hydroxyacylglutathione hydrolase-like"/>
    <property type="match status" value="1"/>
</dbReference>
<dbReference type="PANTHER" id="PTHR43705:SF1">
    <property type="entry name" value="HYDROXYACYLGLUTATHIONE HYDROLASE GLOB"/>
    <property type="match status" value="1"/>
</dbReference>
<feature type="binding site" evidence="7">
    <location>
        <position position="119"/>
    </location>
    <ligand>
        <name>Zn(2+)</name>
        <dbReference type="ChEBI" id="CHEBI:29105"/>
        <label>1</label>
    </ligand>
</feature>
<evidence type="ECO:0000256" key="6">
    <source>
        <dbReference type="ARBA" id="ARBA00022833"/>
    </source>
</evidence>
<dbReference type="AlphaFoldDB" id="A0AAW6U2W3"/>
<comment type="catalytic activity">
    <reaction evidence="1 7">
        <text>an S-(2-hydroxyacyl)glutathione + H2O = a 2-hydroxy carboxylate + glutathione + H(+)</text>
        <dbReference type="Rhea" id="RHEA:21864"/>
        <dbReference type="ChEBI" id="CHEBI:15377"/>
        <dbReference type="ChEBI" id="CHEBI:15378"/>
        <dbReference type="ChEBI" id="CHEBI:57925"/>
        <dbReference type="ChEBI" id="CHEBI:58896"/>
        <dbReference type="ChEBI" id="CHEBI:71261"/>
        <dbReference type="EC" id="3.1.2.6"/>
    </reaction>
</comment>
<feature type="binding site" evidence="7">
    <location>
        <position position="143"/>
    </location>
    <ligand>
        <name>Zn(2+)</name>
        <dbReference type="ChEBI" id="CHEBI:29105"/>
        <label>1</label>
    </ligand>
</feature>
<comment type="cofactor">
    <cofactor evidence="7">
        <name>Zn(2+)</name>
        <dbReference type="ChEBI" id="CHEBI:29105"/>
    </cofactor>
    <text evidence="7">Binds 2 Zn(2+) ions per subunit.</text>
</comment>
<dbReference type="RefSeq" id="WP_349246648.1">
    <property type="nucleotide sequence ID" value="NZ_JASCXX010000031.1"/>
</dbReference>
<protein>
    <recommendedName>
        <fullName evidence="7">Hydroxyacylglutathione hydrolase</fullName>
        <ecNumber evidence="7">3.1.2.6</ecNumber>
    </recommendedName>
    <alternativeName>
        <fullName evidence="7">Glyoxalase II</fullName>
        <shortName evidence="7">Glx II</shortName>
    </alternativeName>
</protein>
<feature type="binding site" evidence="7">
    <location>
        <position position="63"/>
    </location>
    <ligand>
        <name>Zn(2+)</name>
        <dbReference type="ChEBI" id="CHEBI:29105"/>
        <label>1</label>
    </ligand>
</feature>
<keyword evidence="6 7" id="KW-0862">Zinc</keyword>
<dbReference type="Proteomes" id="UP001431776">
    <property type="component" value="Unassembled WGS sequence"/>
</dbReference>
<evidence type="ECO:0000256" key="4">
    <source>
        <dbReference type="ARBA" id="ARBA00022723"/>
    </source>
</evidence>
<evidence type="ECO:0000256" key="7">
    <source>
        <dbReference type="HAMAP-Rule" id="MF_01374"/>
    </source>
</evidence>
<dbReference type="InterPro" id="IPR050110">
    <property type="entry name" value="Glyoxalase_II_hydrolase"/>
</dbReference>
<dbReference type="CDD" id="cd07723">
    <property type="entry name" value="hydroxyacylglutathione_hydrolase_MBL-fold"/>
    <property type="match status" value="1"/>
</dbReference>
<dbReference type="NCBIfam" id="TIGR03413">
    <property type="entry name" value="GSH_gloB"/>
    <property type="match status" value="1"/>
</dbReference>
<dbReference type="InterPro" id="IPR001279">
    <property type="entry name" value="Metallo-B-lactamas"/>
</dbReference>
<proteinExistence type="inferred from homology"/>
<dbReference type="GO" id="GO:0004416">
    <property type="term" value="F:hydroxyacylglutathione hydrolase activity"/>
    <property type="evidence" value="ECO:0007669"/>
    <property type="project" value="UniProtKB-UniRule"/>
</dbReference>
<evidence type="ECO:0000259" key="8">
    <source>
        <dbReference type="SMART" id="SM00849"/>
    </source>
</evidence>
<evidence type="ECO:0000256" key="1">
    <source>
        <dbReference type="ARBA" id="ARBA00001623"/>
    </source>
</evidence>
<reference evidence="9" key="1">
    <citation type="submission" date="2023-05" db="EMBL/GenBank/DDBJ databases">
        <title>Anaerotaeda fermentans gen. nov., sp. nov., a novel anaerobic planctomycete of the new family within the order Sedimentisphaerales isolated from Taman Peninsula, Russia.</title>
        <authorList>
            <person name="Khomyakova M.A."/>
            <person name="Merkel A.Y."/>
            <person name="Slobodkin A.I."/>
        </authorList>
    </citation>
    <scope>NUCLEOTIDE SEQUENCE</scope>
    <source>
        <strain evidence="9">M17dextr</strain>
    </source>
</reference>
<feature type="binding site" evidence="7">
    <location>
        <position position="67"/>
    </location>
    <ligand>
        <name>Zn(2+)</name>
        <dbReference type="ChEBI" id="CHEBI:29105"/>
        <label>2</label>
    </ligand>
</feature>
<dbReference type="PANTHER" id="PTHR43705">
    <property type="entry name" value="HYDROXYACYLGLUTATHIONE HYDROLASE"/>
    <property type="match status" value="1"/>
</dbReference>
<feature type="binding site" evidence="7">
    <location>
        <position position="65"/>
    </location>
    <ligand>
        <name>Zn(2+)</name>
        <dbReference type="ChEBI" id="CHEBI:29105"/>
        <label>1</label>
    </ligand>
</feature>
<dbReference type="HAMAP" id="MF_01374">
    <property type="entry name" value="Glyoxalase_2"/>
    <property type="match status" value="1"/>
</dbReference>
<keyword evidence="10" id="KW-1185">Reference proteome</keyword>
<comment type="similarity">
    <text evidence="3 7">Belongs to the metallo-beta-lactamase superfamily. Glyoxalase II family.</text>
</comment>
<feature type="binding site" evidence="7">
    <location>
        <position position="68"/>
    </location>
    <ligand>
        <name>Zn(2+)</name>
        <dbReference type="ChEBI" id="CHEBI:29105"/>
        <label>2</label>
    </ligand>
</feature>
<evidence type="ECO:0000256" key="3">
    <source>
        <dbReference type="ARBA" id="ARBA00006759"/>
    </source>
</evidence>
<evidence type="ECO:0000313" key="9">
    <source>
        <dbReference type="EMBL" id="MDI6451240.1"/>
    </source>
</evidence>
<dbReference type="InterPro" id="IPR035680">
    <property type="entry name" value="Clx_II_MBL"/>
</dbReference>
<feature type="domain" description="Metallo-beta-lactamase" evidence="8">
    <location>
        <begin position="21"/>
        <end position="181"/>
    </location>
</feature>
<dbReference type="InterPro" id="IPR032282">
    <property type="entry name" value="HAGH_C"/>
</dbReference>
<dbReference type="Pfam" id="PF16123">
    <property type="entry name" value="HAGH_C"/>
    <property type="match status" value="1"/>
</dbReference>
<dbReference type="EMBL" id="JASCXX010000031">
    <property type="protein sequence ID" value="MDI6451240.1"/>
    <property type="molecule type" value="Genomic_DNA"/>
</dbReference>
<keyword evidence="4 7" id="KW-0479">Metal-binding</keyword>
<name>A0AAW6U2W3_9BACT</name>
<sequence>MMDSEPVNAIANATTILTCGDNYTYICLCGERCAFVVDPTDAAMVLRVLDERRLTLTAALLTHHHADHTAGLAELKSATGCQVVGPDARRIVGIDRLVRDGDTIELGDRTTEVLATPGHTRTSVCYYLPASPNAGPGSVFTGDTLFVGGCGRPLECDAHVLWASLQRLAALPEETLVWCGHDYTAENYEFALTIEPDNQAVRERLNEIRRAAAEGRPSVPSTIACEKATNVFLRAGDSTVRAAVGVGDANSERTFAELRRRKNLFG</sequence>
<feature type="binding site" evidence="7">
    <location>
        <position position="181"/>
    </location>
    <ligand>
        <name>Zn(2+)</name>
        <dbReference type="ChEBI" id="CHEBI:29105"/>
        <label>2</label>
    </ligand>
</feature>
<dbReference type="GO" id="GO:0019243">
    <property type="term" value="P:methylglyoxal catabolic process to D-lactate via S-lactoyl-glutathione"/>
    <property type="evidence" value="ECO:0007669"/>
    <property type="project" value="UniProtKB-UniRule"/>
</dbReference>
<dbReference type="EC" id="3.1.2.6" evidence="7"/>
<dbReference type="Pfam" id="PF00753">
    <property type="entry name" value="Lactamase_B"/>
    <property type="match status" value="1"/>
</dbReference>
<dbReference type="SUPFAM" id="SSF56281">
    <property type="entry name" value="Metallo-hydrolase/oxidoreductase"/>
    <property type="match status" value="1"/>
</dbReference>
<dbReference type="SMART" id="SM00849">
    <property type="entry name" value="Lactamase_B"/>
    <property type="match status" value="1"/>
</dbReference>
<feature type="binding site" evidence="7">
    <location>
        <position position="143"/>
    </location>
    <ligand>
        <name>Zn(2+)</name>
        <dbReference type="ChEBI" id="CHEBI:29105"/>
        <label>2</label>
    </ligand>
</feature>
<evidence type="ECO:0000256" key="5">
    <source>
        <dbReference type="ARBA" id="ARBA00022801"/>
    </source>
</evidence>
<evidence type="ECO:0000256" key="2">
    <source>
        <dbReference type="ARBA" id="ARBA00004963"/>
    </source>
</evidence>
<comment type="pathway">
    <text evidence="2 7">Secondary metabolite metabolism; methylglyoxal degradation; (R)-lactate from methylglyoxal: step 2/2.</text>
</comment>
<dbReference type="InterPro" id="IPR017782">
    <property type="entry name" value="Hydroxyacylglutathione_Hdrlase"/>
</dbReference>
<organism evidence="9 10">
    <name type="scientific">Anaerobaca lacustris</name>
    <dbReference type="NCBI Taxonomy" id="3044600"/>
    <lineage>
        <taxon>Bacteria</taxon>
        <taxon>Pseudomonadati</taxon>
        <taxon>Planctomycetota</taxon>
        <taxon>Phycisphaerae</taxon>
        <taxon>Sedimentisphaerales</taxon>
        <taxon>Anaerobacaceae</taxon>
        <taxon>Anaerobaca</taxon>
    </lineage>
</organism>
<evidence type="ECO:0000313" key="10">
    <source>
        <dbReference type="Proteomes" id="UP001431776"/>
    </source>
</evidence>
<keyword evidence="5 7" id="KW-0378">Hydrolase</keyword>
<comment type="function">
    <text evidence="7">Thiolesterase that catalyzes the hydrolysis of S-D-lactoyl-glutathione to form glutathione and D-lactic acid.</text>
</comment>
<dbReference type="PIRSF" id="PIRSF005457">
    <property type="entry name" value="Glx"/>
    <property type="match status" value="1"/>
</dbReference>
<comment type="caution">
    <text evidence="9">The sequence shown here is derived from an EMBL/GenBank/DDBJ whole genome shotgun (WGS) entry which is preliminary data.</text>
</comment>